<keyword evidence="3" id="KW-1185">Reference proteome</keyword>
<feature type="region of interest" description="Disordered" evidence="1">
    <location>
        <begin position="1"/>
        <end position="45"/>
    </location>
</feature>
<organism evidence="2 3">
    <name type="scientific">Marinobacter nanhaiticus D15-8W</name>
    <dbReference type="NCBI Taxonomy" id="626887"/>
    <lineage>
        <taxon>Bacteria</taxon>
        <taxon>Pseudomonadati</taxon>
        <taxon>Pseudomonadota</taxon>
        <taxon>Gammaproteobacteria</taxon>
        <taxon>Pseudomonadales</taxon>
        <taxon>Marinobacteraceae</taxon>
        <taxon>Marinobacter</taxon>
    </lineage>
</organism>
<accession>N6WZP6</accession>
<proteinExistence type="predicted"/>
<protein>
    <recommendedName>
        <fullName evidence="4">UDP pyrophosphate phosphatase</fullName>
    </recommendedName>
</protein>
<reference evidence="2 3" key="1">
    <citation type="journal article" date="2013" name="Genome Announc.">
        <title>Genome Sequence of the Polycyclic Aromatic Hydrocarbon-Degrading Bacterium Strain Marinobacter nanhaiticus D15-8WT.</title>
        <authorList>
            <person name="Cui Z."/>
            <person name="Gao W."/>
            <person name="Li Q."/>
            <person name="Xu G."/>
            <person name="Zheng L."/>
        </authorList>
    </citation>
    <scope>NUCLEOTIDE SEQUENCE [LARGE SCALE GENOMIC DNA]</scope>
    <source>
        <strain evidence="2 3">D15-8W</strain>
    </source>
</reference>
<evidence type="ECO:0008006" key="4">
    <source>
        <dbReference type="Google" id="ProtNLM"/>
    </source>
</evidence>
<dbReference type="STRING" id="626887.J057_03110"/>
<dbReference type="AlphaFoldDB" id="N6WZP6"/>
<sequence length="108" mass="12142">MIGGINSNGYGPLQPDRLVQRDDSARQDSRRNTGNVYDADMPVRRDTVDPELLERRVQARQAAQDAQFERFRADDIPRRNAEALEVFTGIASQRDGSDVELAGIDIRV</sequence>
<name>N6WZP6_9GAMM</name>
<evidence type="ECO:0000313" key="2">
    <source>
        <dbReference type="EMBL" id="ENO16662.1"/>
    </source>
</evidence>
<dbReference type="EMBL" id="APLQ01000010">
    <property type="protein sequence ID" value="ENO16662.1"/>
    <property type="molecule type" value="Genomic_DNA"/>
</dbReference>
<dbReference type="Proteomes" id="UP000013165">
    <property type="component" value="Unassembled WGS sequence"/>
</dbReference>
<dbReference type="RefSeq" id="WP_004583172.1">
    <property type="nucleotide sequence ID" value="NZ_AP028878.1"/>
</dbReference>
<gene>
    <name evidence="2" type="ORF">J057_03110</name>
</gene>
<comment type="caution">
    <text evidence="2">The sequence shown here is derived from an EMBL/GenBank/DDBJ whole genome shotgun (WGS) entry which is preliminary data.</text>
</comment>
<feature type="compositionally biased region" description="Basic and acidic residues" evidence="1">
    <location>
        <begin position="18"/>
        <end position="31"/>
    </location>
</feature>
<dbReference type="OrthoDB" id="6369920at2"/>
<evidence type="ECO:0000313" key="3">
    <source>
        <dbReference type="Proteomes" id="UP000013165"/>
    </source>
</evidence>
<dbReference type="HOGENOM" id="CLU_2193781_0_0_6"/>
<dbReference type="PATRIC" id="fig|626887.3.peg.604"/>
<evidence type="ECO:0000256" key="1">
    <source>
        <dbReference type="SAM" id="MobiDB-lite"/>
    </source>
</evidence>